<dbReference type="Pfam" id="PF20408">
    <property type="entry name" value="Abhydrolase_11"/>
    <property type="match status" value="1"/>
</dbReference>
<dbReference type="OrthoDB" id="652634at2"/>
<dbReference type="InterPro" id="IPR026555">
    <property type="entry name" value="NSL3/Tex30"/>
</dbReference>
<dbReference type="AlphaFoldDB" id="A0A369WC76"/>
<sequence>MTPGHPLVDGPADAEIHLLLAHGAGAGMEHEFMQAIAEGLAAKGIRVIRFEFPYMHRRRLDGQKRPPDRMPKLLDSYQSRFEQQLAQLPVGSRLFVGGKSMGGRVASMLPVQLVEQQPDCATLPAGVICLGFPFHPPGKPEKYRGEHLLQIPCPTLIIQGERDTFGTKQELEAYDLGDRVEVSLLHDGDHSFKPRKASGTTLEHNLEQAIKAMVTFLRHHSQENHP</sequence>
<dbReference type="Gene3D" id="3.40.50.1820">
    <property type="entry name" value="alpha/beta hydrolase"/>
    <property type="match status" value="1"/>
</dbReference>
<comment type="caution">
    <text evidence="2">The sequence shown here is derived from an EMBL/GenBank/DDBJ whole genome shotgun (WGS) entry which is preliminary data.</text>
</comment>
<keyword evidence="2" id="KW-0378">Hydrolase</keyword>
<dbReference type="Proteomes" id="UP000253769">
    <property type="component" value="Unassembled WGS sequence"/>
</dbReference>
<dbReference type="EMBL" id="QQOH01000006">
    <property type="protein sequence ID" value="RDE18226.1"/>
    <property type="molecule type" value="Genomic_DNA"/>
</dbReference>
<keyword evidence="3" id="KW-1185">Reference proteome</keyword>
<protein>
    <submittedName>
        <fullName evidence="2">Alpha/beta hydrolase</fullName>
    </submittedName>
</protein>
<proteinExistence type="predicted"/>
<evidence type="ECO:0000313" key="3">
    <source>
        <dbReference type="Proteomes" id="UP000253769"/>
    </source>
</evidence>
<evidence type="ECO:0000259" key="1">
    <source>
        <dbReference type="Pfam" id="PF20408"/>
    </source>
</evidence>
<dbReference type="InterPro" id="IPR029058">
    <property type="entry name" value="AB_hydrolase_fold"/>
</dbReference>
<dbReference type="PANTHER" id="PTHR13136:SF11">
    <property type="entry name" value="TESTIS-EXPRESSED PROTEIN 30"/>
    <property type="match status" value="1"/>
</dbReference>
<reference evidence="2 3" key="1">
    <citation type="submission" date="2018-07" db="EMBL/GenBank/DDBJ databases">
        <title>Motiliproteus coralliicola sp. nov., a bacterium isolated from Coral.</title>
        <authorList>
            <person name="Wang G."/>
        </authorList>
    </citation>
    <scope>NUCLEOTIDE SEQUENCE [LARGE SCALE GENOMIC DNA]</scope>
    <source>
        <strain evidence="2 3">C34</strain>
    </source>
</reference>
<gene>
    <name evidence="2" type="ORF">DV711_18640</name>
</gene>
<evidence type="ECO:0000313" key="2">
    <source>
        <dbReference type="EMBL" id="RDE18226.1"/>
    </source>
</evidence>
<organism evidence="2 3">
    <name type="scientific">Motiliproteus coralliicola</name>
    <dbReference type="NCBI Taxonomy" id="2283196"/>
    <lineage>
        <taxon>Bacteria</taxon>
        <taxon>Pseudomonadati</taxon>
        <taxon>Pseudomonadota</taxon>
        <taxon>Gammaproteobacteria</taxon>
        <taxon>Oceanospirillales</taxon>
        <taxon>Oceanospirillaceae</taxon>
        <taxon>Motiliproteus</taxon>
    </lineage>
</organism>
<dbReference type="GO" id="GO:0016787">
    <property type="term" value="F:hydrolase activity"/>
    <property type="evidence" value="ECO:0007669"/>
    <property type="project" value="UniProtKB-KW"/>
</dbReference>
<feature type="domain" description="KANL3/Tex30 alpha/beta hydrolase-like" evidence="1">
    <location>
        <begin position="16"/>
        <end position="217"/>
    </location>
</feature>
<dbReference type="PANTHER" id="PTHR13136">
    <property type="entry name" value="TESTIS DEVELOPMENT PROTEIN PRTD"/>
    <property type="match status" value="1"/>
</dbReference>
<accession>A0A369WC76</accession>
<dbReference type="InterPro" id="IPR046879">
    <property type="entry name" value="KANL3/Tex30_Abhydrolase"/>
</dbReference>
<dbReference type="SUPFAM" id="SSF53474">
    <property type="entry name" value="alpha/beta-Hydrolases"/>
    <property type="match status" value="1"/>
</dbReference>
<name>A0A369WC76_9GAMM</name>